<protein>
    <submittedName>
        <fullName evidence="1">Uncharacterized protein</fullName>
    </submittedName>
</protein>
<sequence>MVVTNLLMTPVILPLFISGAVSLQKPAFTTTVALQKTFNSSF</sequence>
<proteinExistence type="predicted"/>
<dbReference type="EMBL" id="LCFI01000004">
    <property type="protein sequence ID" value="KKS90366.1"/>
    <property type="molecule type" value="Genomic_DNA"/>
</dbReference>
<dbReference type="AlphaFoldDB" id="A0A0G1F5B2"/>
<gene>
    <name evidence="1" type="ORF">UV66_C0004G0008</name>
</gene>
<accession>A0A0G1F5B2</accession>
<comment type="caution">
    <text evidence="1">The sequence shown here is derived from an EMBL/GenBank/DDBJ whole genome shotgun (WGS) entry which is preliminary data.</text>
</comment>
<name>A0A0G1F5B2_9BACT</name>
<evidence type="ECO:0000313" key="1">
    <source>
        <dbReference type="EMBL" id="KKS90366.1"/>
    </source>
</evidence>
<reference evidence="1 2" key="1">
    <citation type="journal article" date="2015" name="Nature">
        <title>rRNA introns, odd ribosomes, and small enigmatic genomes across a large radiation of phyla.</title>
        <authorList>
            <person name="Brown C.T."/>
            <person name="Hug L.A."/>
            <person name="Thomas B.C."/>
            <person name="Sharon I."/>
            <person name="Castelle C.J."/>
            <person name="Singh A."/>
            <person name="Wilkins M.J."/>
            <person name="Williams K.H."/>
            <person name="Banfield J.F."/>
        </authorList>
    </citation>
    <scope>NUCLEOTIDE SEQUENCE [LARGE SCALE GENOMIC DNA]</scope>
</reference>
<evidence type="ECO:0000313" key="2">
    <source>
        <dbReference type="Proteomes" id="UP000034669"/>
    </source>
</evidence>
<dbReference type="Proteomes" id="UP000034669">
    <property type="component" value="Unassembled WGS sequence"/>
</dbReference>
<organism evidence="1 2">
    <name type="scientific">Candidatus Woesebacteria bacterium GW2011_GWA1_43_12</name>
    <dbReference type="NCBI Taxonomy" id="1618557"/>
    <lineage>
        <taxon>Bacteria</taxon>
        <taxon>Candidatus Woeseibacteriota</taxon>
    </lineage>
</organism>